<evidence type="ECO:0000256" key="6">
    <source>
        <dbReference type="ARBA" id="ARBA00038956"/>
    </source>
</evidence>
<evidence type="ECO:0000256" key="1">
    <source>
        <dbReference type="ARBA" id="ARBA00004924"/>
    </source>
</evidence>
<dbReference type="PRINTS" id="PR00081">
    <property type="entry name" value="GDHRDH"/>
</dbReference>
<dbReference type="OrthoDB" id="1888931at2759"/>
<evidence type="ECO:0000256" key="4">
    <source>
        <dbReference type="ARBA" id="ARBA00023027"/>
    </source>
</evidence>
<sequence>MGRLDGKTVLITAAAQGIGRRSAQLCASEGAVVIATDVNAAALAKLATESPSVTVRRLDVLRRDEIETLAAELADSVDVLFNCAGCVPDGDAADTTDDVWQQTFDLNVRSMFWLCRAFLPAFRRRRTGSIINMASVAGLKGVPRRLAYGASKAAVVGLTKCLAADTVADGIRCNCICPGTVDTPSWRGRVAASHDPERARAQFEARQPMGRVGTADEIAWMVVYLASDESSFTTGASMVVDGGWSM</sequence>
<protein>
    <recommendedName>
        <fullName evidence="8">Dehydrogenase/reductase SDR family member 6</fullName>
        <ecNumber evidence="6">1.1.1.104</ecNumber>
        <ecNumber evidence="7">1.1.1.30</ecNumber>
    </recommendedName>
    <alternativeName>
        <fullName evidence="12">(R)-beta-hydroxybutyrate dehydrogenase</fullName>
    </alternativeName>
    <alternativeName>
        <fullName evidence="10">3-hydroxybutyrate dehydrogenase type 2</fullName>
    </alternativeName>
    <alternativeName>
        <fullName evidence="13">4-oxo-L-proline reductase</fullName>
    </alternativeName>
    <alternativeName>
        <fullName evidence="11">Oxidoreductase UCPA</fullName>
    </alternativeName>
    <alternativeName>
        <fullName evidence="9">Short chain dehydrogenase/reductase family 15C member 1</fullName>
    </alternativeName>
</protein>
<dbReference type="Proteomes" id="UP000440578">
    <property type="component" value="Unassembled WGS sequence"/>
</dbReference>
<evidence type="ECO:0000256" key="10">
    <source>
        <dbReference type="ARBA" id="ARBA00042309"/>
    </source>
</evidence>
<dbReference type="FunFam" id="3.40.50.720:FF:000084">
    <property type="entry name" value="Short-chain dehydrogenase reductase"/>
    <property type="match status" value="1"/>
</dbReference>
<dbReference type="EC" id="1.1.1.104" evidence="6"/>
<dbReference type="Pfam" id="PF13561">
    <property type="entry name" value="adh_short_C2"/>
    <property type="match status" value="1"/>
</dbReference>
<name>A0A6A4VLB3_AMPAM</name>
<evidence type="ECO:0000256" key="14">
    <source>
        <dbReference type="ARBA" id="ARBA00049550"/>
    </source>
</evidence>
<comment type="caution">
    <text evidence="15">The sequence shown here is derived from an EMBL/GenBank/DDBJ whole genome shotgun (WGS) entry which is preliminary data.</text>
</comment>
<dbReference type="Gene3D" id="3.40.50.720">
    <property type="entry name" value="NAD(P)-binding Rossmann-like Domain"/>
    <property type="match status" value="1"/>
</dbReference>
<evidence type="ECO:0000256" key="11">
    <source>
        <dbReference type="ARBA" id="ARBA00042565"/>
    </source>
</evidence>
<evidence type="ECO:0000256" key="5">
    <source>
        <dbReference type="ARBA" id="ARBA00034698"/>
    </source>
</evidence>
<dbReference type="PANTHER" id="PTHR43477">
    <property type="entry name" value="DIHYDROANTICAPSIN 7-DEHYDROGENASE"/>
    <property type="match status" value="1"/>
</dbReference>
<keyword evidence="3" id="KW-0560">Oxidoreductase</keyword>
<reference evidence="15 16" key="1">
    <citation type="submission" date="2019-07" db="EMBL/GenBank/DDBJ databases">
        <title>Draft genome assembly of a fouling barnacle, Amphibalanus amphitrite (Darwin, 1854): The first reference genome for Thecostraca.</title>
        <authorList>
            <person name="Kim W."/>
        </authorList>
    </citation>
    <scope>NUCLEOTIDE SEQUENCE [LARGE SCALE GENOMIC DNA]</scope>
    <source>
        <strain evidence="15">SNU_AA5</strain>
        <tissue evidence="15">Soma without cirri and trophi</tissue>
    </source>
</reference>
<evidence type="ECO:0000256" key="9">
    <source>
        <dbReference type="ARBA" id="ARBA00041727"/>
    </source>
</evidence>
<dbReference type="PANTHER" id="PTHR43477:SF4">
    <property type="entry name" value="DEHYDROGENASE_REDUCTASE SDR FAMILY MEMBER 6"/>
    <property type="match status" value="1"/>
</dbReference>
<evidence type="ECO:0000256" key="12">
    <source>
        <dbReference type="ARBA" id="ARBA00043083"/>
    </source>
</evidence>
<keyword evidence="4" id="KW-0520">NAD</keyword>
<evidence type="ECO:0000256" key="3">
    <source>
        <dbReference type="ARBA" id="ARBA00023002"/>
    </source>
</evidence>
<proteinExistence type="inferred from homology"/>
<dbReference type="GO" id="GO:0003858">
    <property type="term" value="F:3-hydroxybutyrate dehydrogenase activity"/>
    <property type="evidence" value="ECO:0007669"/>
    <property type="project" value="UniProtKB-EC"/>
</dbReference>
<dbReference type="SUPFAM" id="SSF51735">
    <property type="entry name" value="NAD(P)-binding Rossmann-fold domains"/>
    <property type="match status" value="1"/>
</dbReference>
<evidence type="ECO:0000256" key="2">
    <source>
        <dbReference type="ARBA" id="ARBA00006484"/>
    </source>
</evidence>
<dbReference type="EC" id="1.1.1.30" evidence="7"/>
<dbReference type="InterPro" id="IPR002347">
    <property type="entry name" value="SDR_fam"/>
</dbReference>
<evidence type="ECO:0000313" key="16">
    <source>
        <dbReference type="Proteomes" id="UP000440578"/>
    </source>
</evidence>
<evidence type="ECO:0000256" key="8">
    <source>
        <dbReference type="ARBA" id="ARBA00039194"/>
    </source>
</evidence>
<comment type="similarity">
    <text evidence="2">Belongs to the short-chain dehydrogenases/reductases (SDR) family.</text>
</comment>
<organism evidence="15 16">
    <name type="scientific">Amphibalanus amphitrite</name>
    <name type="common">Striped barnacle</name>
    <name type="synonym">Balanus amphitrite</name>
    <dbReference type="NCBI Taxonomy" id="1232801"/>
    <lineage>
        <taxon>Eukaryota</taxon>
        <taxon>Metazoa</taxon>
        <taxon>Ecdysozoa</taxon>
        <taxon>Arthropoda</taxon>
        <taxon>Crustacea</taxon>
        <taxon>Multicrustacea</taxon>
        <taxon>Cirripedia</taxon>
        <taxon>Thoracica</taxon>
        <taxon>Thoracicalcarea</taxon>
        <taxon>Balanomorpha</taxon>
        <taxon>Balanoidea</taxon>
        <taxon>Balanidae</taxon>
        <taxon>Amphibalaninae</taxon>
        <taxon>Amphibalanus</taxon>
    </lineage>
</organism>
<evidence type="ECO:0000313" key="15">
    <source>
        <dbReference type="EMBL" id="KAF0292304.1"/>
    </source>
</evidence>
<dbReference type="EMBL" id="VIIS01001822">
    <property type="protein sequence ID" value="KAF0292304.1"/>
    <property type="molecule type" value="Genomic_DNA"/>
</dbReference>
<keyword evidence="16" id="KW-1185">Reference proteome</keyword>
<dbReference type="InterPro" id="IPR036291">
    <property type="entry name" value="NAD(P)-bd_dom_sf"/>
</dbReference>
<dbReference type="InterPro" id="IPR020904">
    <property type="entry name" value="Sc_DH/Rdtase_CS"/>
</dbReference>
<dbReference type="PROSITE" id="PS00061">
    <property type="entry name" value="ADH_SHORT"/>
    <property type="match status" value="1"/>
</dbReference>
<accession>A0A6A4VLB3</accession>
<evidence type="ECO:0000256" key="7">
    <source>
        <dbReference type="ARBA" id="ARBA00038959"/>
    </source>
</evidence>
<dbReference type="GO" id="GO:0016617">
    <property type="term" value="F:4-oxoproline reductase activity"/>
    <property type="evidence" value="ECO:0007669"/>
    <property type="project" value="UniProtKB-EC"/>
</dbReference>
<dbReference type="InterPro" id="IPR051122">
    <property type="entry name" value="SDR_DHRS6-like"/>
</dbReference>
<dbReference type="PRINTS" id="PR00080">
    <property type="entry name" value="SDRFAMILY"/>
</dbReference>
<comment type="pathway">
    <text evidence="1">Siderophore biosynthesis.</text>
</comment>
<comment type="pathway">
    <text evidence="5">Amino-acid metabolism.</text>
</comment>
<evidence type="ECO:0000256" key="13">
    <source>
        <dbReference type="ARBA" id="ARBA00043199"/>
    </source>
</evidence>
<gene>
    <name evidence="15" type="primary">bdh2_0</name>
    <name evidence="15" type="ORF">FJT64_009656</name>
</gene>
<comment type="catalytic activity">
    <reaction evidence="14">
        <text>(R)-3-hydroxybutanoate + NAD(+) = acetoacetate + NADH + H(+)</text>
        <dbReference type="Rhea" id="RHEA:20521"/>
        <dbReference type="ChEBI" id="CHEBI:10983"/>
        <dbReference type="ChEBI" id="CHEBI:13705"/>
        <dbReference type="ChEBI" id="CHEBI:15378"/>
        <dbReference type="ChEBI" id="CHEBI:57540"/>
        <dbReference type="ChEBI" id="CHEBI:57945"/>
        <dbReference type="EC" id="1.1.1.30"/>
    </reaction>
</comment>
<dbReference type="AlphaFoldDB" id="A0A6A4VLB3"/>